<dbReference type="PROSITE" id="PS00917">
    <property type="entry name" value="ASN_GLN_ASE_2"/>
    <property type="match status" value="1"/>
</dbReference>
<evidence type="ECO:0000256" key="8">
    <source>
        <dbReference type="PROSITE-ProRule" id="PRU10100"/>
    </source>
</evidence>
<dbReference type="AlphaFoldDB" id="A0A415DUY5"/>
<dbReference type="FunFam" id="3.40.50.40:FF:000001">
    <property type="entry name" value="L-asparaginase 1"/>
    <property type="match status" value="1"/>
</dbReference>
<dbReference type="SUPFAM" id="SSF53774">
    <property type="entry name" value="Glutaminase/Asparaginase"/>
    <property type="match status" value="1"/>
</dbReference>
<dbReference type="InterPro" id="IPR027474">
    <property type="entry name" value="L-asparaginase_N"/>
</dbReference>
<evidence type="ECO:0000259" key="9">
    <source>
        <dbReference type="Pfam" id="PF00710"/>
    </source>
</evidence>
<dbReference type="SFLD" id="SFLDS00057">
    <property type="entry name" value="Glutaminase/Asparaginase"/>
    <property type="match status" value="1"/>
</dbReference>
<dbReference type="PANTHER" id="PTHR11707:SF28">
    <property type="entry name" value="60 KDA LYSOPHOSPHOLIPASE"/>
    <property type="match status" value="1"/>
</dbReference>
<proteinExistence type="inferred from homology"/>
<dbReference type="InterPro" id="IPR006034">
    <property type="entry name" value="Asparaginase/glutaminase-like"/>
</dbReference>
<gene>
    <name evidence="11" type="ORF">DW099_17680</name>
</gene>
<dbReference type="NCBIfam" id="TIGR00519">
    <property type="entry name" value="asnASE_I"/>
    <property type="match status" value="1"/>
</dbReference>
<dbReference type="PROSITE" id="PS51732">
    <property type="entry name" value="ASN_GLN_ASE_3"/>
    <property type="match status" value="1"/>
</dbReference>
<dbReference type="Gene3D" id="3.40.50.1170">
    <property type="entry name" value="L-asparaginase, N-terminal domain"/>
    <property type="match status" value="1"/>
</dbReference>
<dbReference type="GO" id="GO:0009066">
    <property type="term" value="P:aspartate family amino acid metabolic process"/>
    <property type="evidence" value="ECO:0007669"/>
    <property type="project" value="UniProtKB-ARBA"/>
</dbReference>
<feature type="binding site" evidence="6">
    <location>
        <begin position="90"/>
        <end position="91"/>
    </location>
    <ligand>
        <name>substrate</name>
    </ligand>
</feature>
<dbReference type="InterPro" id="IPR006033">
    <property type="entry name" value="AsnA_fam"/>
</dbReference>
<feature type="domain" description="L-asparaginase N-terminal" evidence="9">
    <location>
        <begin position="4"/>
        <end position="189"/>
    </location>
</feature>
<comment type="catalytic activity">
    <reaction evidence="4">
        <text>L-asparagine + H2O = L-aspartate + NH4(+)</text>
        <dbReference type="Rhea" id="RHEA:21016"/>
        <dbReference type="ChEBI" id="CHEBI:15377"/>
        <dbReference type="ChEBI" id="CHEBI:28938"/>
        <dbReference type="ChEBI" id="CHEBI:29991"/>
        <dbReference type="ChEBI" id="CHEBI:58048"/>
        <dbReference type="EC" id="3.5.1.1"/>
    </reaction>
</comment>
<evidence type="ECO:0000259" key="10">
    <source>
        <dbReference type="Pfam" id="PF17763"/>
    </source>
</evidence>
<dbReference type="FunFam" id="3.40.50.1170:FF:000001">
    <property type="entry name" value="L-asparaginase 2"/>
    <property type="match status" value="1"/>
</dbReference>
<dbReference type="InterPro" id="IPR040919">
    <property type="entry name" value="Asparaginase_C"/>
</dbReference>
<evidence type="ECO:0000256" key="6">
    <source>
        <dbReference type="PIRSR" id="PIRSR001220-2"/>
    </source>
</evidence>
<dbReference type="EC" id="3.5.1.1" evidence="2"/>
<dbReference type="STRING" id="1776384.GCA_900086585_00398"/>
<dbReference type="EMBL" id="QRMS01000007">
    <property type="protein sequence ID" value="RHJ84032.1"/>
    <property type="molecule type" value="Genomic_DNA"/>
</dbReference>
<organism evidence="11 12">
    <name type="scientific">Emergencia timonensis</name>
    <dbReference type="NCBI Taxonomy" id="1776384"/>
    <lineage>
        <taxon>Bacteria</taxon>
        <taxon>Bacillati</taxon>
        <taxon>Bacillota</taxon>
        <taxon>Clostridia</taxon>
        <taxon>Peptostreptococcales</taxon>
        <taxon>Anaerovoracaceae</taxon>
        <taxon>Emergencia</taxon>
    </lineage>
</organism>
<dbReference type="InterPro" id="IPR027475">
    <property type="entry name" value="Asparaginase/glutaminase_AS2"/>
</dbReference>
<reference evidence="11 12" key="1">
    <citation type="submission" date="2018-08" db="EMBL/GenBank/DDBJ databases">
        <title>A genome reference for cultivated species of the human gut microbiota.</title>
        <authorList>
            <person name="Zou Y."/>
            <person name="Xue W."/>
            <person name="Luo G."/>
        </authorList>
    </citation>
    <scope>NUCLEOTIDE SEQUENCE [LARGE SCALE GENOMIC DNA]</scope>
    <source>
        <strain evidence="11 12">AM07-24</strain>
    </source>
</reference>
<comment type="similarity">
    <text evidence="1">Belongs to the asparaginase 1 family.</text>
</comment>
<sequence length="337" mass="36660">MKKRICILYTGGTIGMVPTENGYAPKKGYFYDAIAAIPDLNSHDMPEWDMIEFDPLLDSSNIAVEQWNQIGRAIRDNYEAYDGFVVLHGTDTMAYTASALSFMLEGLSKPVILTGSQIPLCKLRSDARDNLITSTLIAGAGNVKEVCLYFGGKLIRGNRSTKSSADGLIAFDSPNYHFLAEAGIDIRYNVASLLTPPLNADFHLTEFKQISIGVLKVFPGIQFSLFESIMTESLKGIVLETFGAGNIPSYDDALLPIIRKAFENGTIVTVCSQCQSGTVTLGAYATSSALTKAGAVSGYNMTTEAAVAKLYYLFSLGLSRDEIKVKMEQDLRGELTK</sequence>
<dbReference type="InterPro" id="IPR027473">
    <property type="entry name" value="L-asparaginase_C"/>
</dbReference>
<dbReference type="PRINTS" id="PR00139">
    <property type="entry name" value="ASNGLNASE"/>
</dbReference>
<name>A0A415DUY5_9FIRM</name>
<dbReference type="PANTHER" id="PTHR11707">
    <property type="entry name" value="L-ASPARAGINASE"/>
    <property type="match status" value="1"/>
</dbReference>
<dbReference type="SMART" id="SM00870">
    <property type="entry name" value="Asparaginase"/>
    <property type="match status" value="1"/>
</dbReference>
<feature type="active site" evidence="8">
    <location>
        <position position="90"/>
    </location>
</feature>
<feature type="active site" description="O-isoaspartyl threonine intermediate" evidence="5">
    <location>
        <position position="13"/>
    </location>
</feature>
<dbReference type="PROSITE" id="PS00144">
    <property type="entry name" value="ASN_GLN_ASE_1"/>
    <property type="match status" value="1"/>
</dbReference>
<dbReference type="InterPro" id="IPR037152">
    <property type="entry name" value="L-asparaginase_N_sf"/>
</dbReference>
<dbReference type="Proteomes" id="UP000284841">
    <property type="component" value="Unassembled WGS sequence"/>
</dbReference>
<feature type="active site" evidence="7">
    <location>
        <position position="13"/>
    </location>
</feature>
<evidence type="ECO:0000256" key="3">
    <source>
        <dbReference type="ARBA" id="ARBA00022801"/>
    </source>
</evidence>
<evidence type="ECO:0000256" key="4">
    <source>
        <dbReference type="ARBA" id="ARBA00049366"/>
    </source>
</evidence>
<evidence type="ECO:0000256" key="5">
    <source>
        <dbReference type="PIRSR" id="PIRSR001220-1"/>
    </source>
</evidence>
<evidence type="ECO:0000313" key="12">
    <source>
        <dbReference type="Proteomes" id="UP000284841"/>
    </source>
</evidence>
<dbReference type="InterPro" id="IPR041725">
    <property type="entry name" value="L-asparaginase_I"/>
</dbReference>
<dbReference type="OrthoDB" id="9788068at2"/>
<evidence type="ECO:0000256" key="7">
    <source>
        <dbReference type="PROSITE-ProRule" id="PRU10099"/>
    </source>
</evidence>
<dbReference type="Gene3D" id="3.40.50.40">
    <property type="match status" value="1"/>
</dbReference>
<dbReference type="PIRSF" id="PIRSF001220">
    <property type="entry name" value="L-ASNase_gatD"/>
    <property type="match status" value="1"/>
</dbReference>
<evidence type="ECO:0000256" key="2">
    <source>
        <dbReference type="ARBA" id="ARBA00012920"/>
    </source>
</evidence>
<dbReference type="CDD" id="cd08963">
    <property type="entry name" value="L-asparaginase_I"/>
    <property type="match status" value="1"/>
</dbReference>
<dbReference type="GO" id="GO:0004067">
    <property type="term" value="F:asparaginase activity"/>
    <property type="evidence" value="ECO:0007669"/>
    <property type="project" value="UniProtKB-UniRule"/>
</dbReference>
<accession>A0A415DUY5</accession>
<evidence type="ECO:0000256" key="1">
    <source>
        <dbReference type="ARBA" id="ARBA00010518"/>
    </source>
</evidence>
<protein>
    <recommendedName>
        <fullName evidence="2">asparaginase</fullName>
        <ecNumber evidence="2">3.5.1.1</ecNumber>
    </recommendedName>
</protein>
<dbReference type="InterPro" id="IPR020827">
    <property type="entry name" value="Asparaginase/glutaminase_AS1"/>
</dbReference>
<dbReference type="Pfam" id="PF17763">
    <property type="entry name" value="Asparaginase_C"/>
    <property type="match status" value="1"/>
</dbReference>
<dbReference type="RefSeq" id="WP_118336553.1">
    <property type="nucleotide sequence ID" value="NZ_AP025567.1"/>
</dbReference>
<keyword evidence="3" id="KW-0378">Hydrolase</keyword>
<feature type="binding site" evidence="6">
    <location>
        <position position="59"/>
    </location>
    <ligand>
        <name>substrate</name>
    </ligand>
</feature>
<feature type="domain" description="Asparaginase/glutaminase C-terminal" evidence="10">
    <location>
        <begin position="212"/>
        <end position="324"/>
    </location>
</feature>
<comment type="caution">
    <text evidence="11">The sequence shown here is derived from an EMBL/GenBank/DDBJ whole genome shotgun (WGS) entry which is preliminary data.</text>
</comment>
<keyword evidence="12" id="KW-1185">Reference proteome</keyword>
<dbReference type="PIRSF" id="PIRSF500176">
    <property type="entry name" value="L_ASNase"/>
    <property type="match status" value="1"/>
</dbReference>
<dbReference type="Pfam" id="PF00710">
    <property type="entry name" value="Asparaginase"/>
    <property type="match status" value="1"/>
</dbReference>
<dbReference type="InterPro" id="IPR036152">
    <property type="entry name" value="Asp/glu_Ase-like_sf"/>
</dbReference>
<dbReference type="NCBIfam" id="NF006998">
    <property type="entry name" value="PRK09461.1"/>
    <property type="match status" value="1"/>
</dbReference>
<evidence type="ECO:0000313" key="11">
    <source>
        <dbReference type="EMBL" id="RHJ84032.1"/>
    </source>
</evidence>